<keyword evidence="1" id="KW-1133">Transmembrane helix</keyword>
<dbReference type="NCBIfam" id="NF033912">
    <property type="entry name" value="msc"/>
    <property type="match status" value="1"/>
</dbReference>
<feature type="transmembrane region" description="Helical" evidence="1">
    <location>
        <begin position="181"/>
        <end position="201"/>
    </location>
</feature>
<keyword evidence="1" id="KW-0472">Membrane</keyword>
<keyword evidence="3" id="KW-1185">Reference proteome</keyword>
<feature type="transmembrane region" description="Helical" evidence="1">
    <location>
        <begin position="272"/>
        <end position="292"/>
    </location>
</feature>
<feature type="transmembrane region" description="Helical" evidence="1">
    <location>
        <begin position="221"/>
        <end position="238"/>
    </location>
</feature>
<evidence type="ECO:0000313" key="3">
    <source>
        <dbReference type="Proteomes" id="UP000631421"/>
    </source>
</evidence>
<dbReference type="EMBL" id="JACJPY010000004">
    <property type="protein sequence ID" value="MBD2148945.1"/>
    <property type="molecule type" value="Genomic_DNA"/>
</dbReference>
<feature type="transmembrane region" description="Helical" evidence="1">
    <location>
        <begin position="123"/>
        <end position="143"/>
    </location>
</feature>
<dbReference type="AlphaFoldDB" id="A0A926URZ5"/>
<reference evidence="2" key="1">
    <citation type="journal article" date="2015" name="ISME J.">
        <title>Draft Genome Sequence of Streptomyces incarnatus NRRL8089, which Produces the Nucleoside Antibiotic Sinefungin.</title>
        <authorList>
            <person name="Oshima K."/>
            <person name="Hattori M."/>
            <person name="Shimizu H."/>
            <person name="Fukuda K."/>
            <person name="Nemoto M."/>
            <person name="Inagaki K."/>
            <person name="Tamura T."/>
        </authorList>
    </citation>
    <scope>NUCLEOTIDE SEQUENCE</scope>
    <source>
        <strain evidence="2">FACHB-1277</strain>
    </source>
</reference>
<feature type="transmembrane region" description="Helical" evidence="1">
    <location>
        <begin position="489"/>
        <end position="509"/>
    </location>
</feature>
<dbReference type="RefSeq" id="WP_190349286.1">
    <property type="nucleotide sequence ID" value="NZ_JACJPY010000004.1"/>
</dbReference>
<feature type="transmembrane region" description="Helical" evidence="1">
    <location>
        <begin position="312"/>
        <end position="330"/>
    </location>
</feature>
<feature type="transmembrane region" description="Helical" evidence="1">
    <location>
        <begin position="388"/>
        <end position="412"/>
    </location>
</feature>
<reference evidence="2" key="2">
    <citation type="submission" date="2020-08" db="EMBL/GenBank/DDBJ databases">
        <authorList>
            <person name="Chen M."/>
            <person name="Teng W."/>
            <person name="Zhao L."/>
            <person name="Hu C."/>
            <person name="Zhou Y."/>
            <person name="Han B."/>
            <person name="Song L."/>
            <person name="Shu W."/>
        </authorList>
    </citation>
    <scope>NUCLEOTIDE SEQUENCE</scope>
    <source>
        <strain evidence="2">FACHB-1277</strain>
    </source>
</reference>
<dbReference type="Pfam" id="PF05552">
    <property type="entry name" value="MS_channel_1st_1"/>
    <property type="match status" value="4"/>
</dbReference>
<dbReference type="PANTHER" id="PTHR30221:SF1">
    <property type="entry name" value="SMALL-CONDUCTANCE MECHANOSENSITIVE CHANNEL"/>
    <property type="match status" value="1"/>
</dbReference>
<feature type="transmembrane region" description="Helical" evidence="1">
    <location>
        <begin position="424"/>
        <end position="447"/>
    </location>
</feature>
<protein>
    <submittedName>
        <fullName evidence="2">Mechanosensitive ion channel</fullName>
    </submittedName>
</protein>
<dbReference type="InterPro" id="IPR008910">
    <property type="entry name" value="MSC_TM_helix"/>
</dbReference>
<gene>
    <name evidence="2" type="ORF">H6F44_02200</name>
</gene>
<comment type="caution">
    <text evidence="2">The sequence shown here is derived from an EMBL/GenBank/DDBJ whole genome shotgun (WGS) entry which is preliminary data.</text>
</comment>
<dbReference type="Proteomes" id="UP000631421">
    <property type="component" value="Unassembled WGS sequence"/>
</dbReference>
<feature type="transmembrane region" description="Helical" evidence="1">
    <location>
        <begin position="83"/>
        <end position="103"/>
    </location>
</feature>
<keyword evidence="1" id="KW-0812">Transmembrane</keyword>
<evidence type="ECO:0000256" key="1">
    <source>
        <dbReference type="SAM" id="Phobius"/>
    </source>
</evidence>
<organism evidence="2 3">
    <name type="scientific">Pseudanabaena cinerea FACHB-1277</name>
    <dbReference type="NCBI Taxonomy" id="2949581"/>
    <lineage>
        <taxon>Bacteria</taxon>
        <taxon>Bacillati</taxon>
        <taxon>Cyanobacteriota</taxon>
        <taxon>Cyanophyceae</taxon>
        <taxon>Pseudanabaenales</taxon>
        <taxon>Pseudanabaenaceae</taxon>
        <taxon>Pseudanabaena</taxon>
        <taxon>Pseudanabaena cinerea</taxon>
    </lineage>
</organism>
<name>A0A926URZ5_9CYAN</name>
<evidence type="ECO:0000313" key="2">
    <source>
        <dbReference type="EMBL" id="MBD2148945.1"/>
    </source>
</evidence>
<sequence length="528" mass="56057">MSRLWLDLAISPLGQVPANLSLSADSPLVKLLTAIAILVGGWLVAIVLSSFVQGILKRTTIDNKIAAWLSGQGNTNPVPIEKWIATAIFWIILLFTLVGFFQFLQLDAVAAPLNGFLAQITTFIPKLFGAVLLSAIAWGIATVSKLLVSRSMRSANLDARLGQQLDDGTDTVPLSETLANALYWFILLLFLPLILDALGLQQALQPLQNLVNQLLSALPKILKAVLIGAVGWLIAQTVRRILTNLLTTAGADRLLPQFRSSQDNGGQSLSQLLGMVAYILILIPTAIASLEALEIAAVSRPATAMLDQALKYLPQIFVASLIVVVAYFFAQFARDIVTNILTSLGFDNILTWLGLPAIAGTEQTSDQASDSDNAESLATLPKLTPSQLVGIVVLIGIMLVAIATATDVLQIAALTRIVFGVLEISGRVLSGVIVFAIGLYLANLAYGLIASSGSRQARILGHTARISIIALISAMALKQIGVASNIVDLAFGLITGAIAVAIALAFGLGGRDVASDQIRSWLESFKRD</sequence>
<dbReference type="PANTHER" id="PTHR30221">
    <property type="entry name" value="SMALL-CONDUCTANCE MECHANOSENSITIVE CHANNEL"/>
    <property type="match status" value="1"/>
</dbReference>
<dbReference type="GO" id="GO:0008381">
    <property type="term" value="F:mechanosensitive monoatomic ion channel activity"/>
    <property type="evidence" value="ECO:0007669"/>
    <property type="project" value="InterPro"/>
</dbReference>
<proteinExistence type="predicted"/>
<dbReference type="InterPro" id="IPR045275">
    <property type="entry name" value="MscS_archaea/bacteria_type"/>
</dbReference>
<feature type="transmembrane region" description="Helical" evidence="1">
    <location>
        <begin position="33"/>
        <end position="56"/>
    </location>
</feature>
<accession>A0A926URZ5</accession>
<feature type="transmembrane region" description="Helical" evidence="1">
    <location>
        <begin position="459"/>
        <end position="477"/>
    </location>
</feature>